<dbReference type="HOGENOM" id="CLU_033861_0_0_6"/>
<evidence type="ECO:0000256" key="11">
    <source>
        <dbReference type="HAMAP-Rule" id="MF_01220"/>
    </source>
</evidence>
<comment type="subcellular location">
    <subcellularLocation>
        <location evidence="1 11">Cytoplasm</location>
    </subcellularLocation>
</comment>
<evidence type="ECO:0000256" key="10">
    <source>
        <dbReference type="ARBA" id="ARBA00047767"/>
    </source>
</evidence>
<dbReference type="GO" id="GO:0005524">
    <property type="term" value="F:ATP binding"/>
    <property type="evidence" value="ECO:0007669"/>
    <property type="project" value="UniProtKB-KW"/>
</dbReference>
<comment type="caution">
    <text evidence="11">Lacks conserved residue(s) required for the propagation of feature annotation.</text>
</comment>
<dbReference type="InterPro" id="IPR011817">
    <property type="entry name" value="Uridylate_kinase"/>
</dbReference>
<dbReference type="InterPro" id="IPR001048">
    <property type="entry name" value="Asp/Glu/Uridylate_kinase"/>
</dbReference>
<comment type="pathway">
    <text evidence="2 11">Pyrimidine metabolism; CTP biosynthesis via de novo pathway; UDP from UMP (UMPK route): step 1/1.</text>
</comment>
<dbReference type="InterPro" id="IPR036393">
    <property type="entry name" value="AceGlu_kinase-like_sf"/>
</dbReference>
<dbReference type="FunFam" id="3.40.1160.10:FF:000001">
    <property type="entry name" value="Uridylate kinase"/>
    <property type="match status" value="1"/>
</dbReference>
<evidence type="ECO:0000313" key="14">
    <source>
        <dbReference type="Proteomes" id="UP000018458"/>
    </source>
</evidence>
<dbReference type="eggNOG" id="COG0528">
    <property type="taxonomic scope" value="Bacteria"/>
</dbReference>
<organism evidence="13 14">
    <name type="scientific">Succinatimonas hippei (strain DSM 22608 / JCM 16073 / KCTC 15190 / YIT 12066)</name>
    <dbReference type="NCBI Taxonomy" id="762983"/>
    <lineage>
        <taxon>Bacteria</taxon>
        <taxon>Pseudomonadati</taxon>
        <taxon>Pseudomonadota</taxon>
        <taxon>Gammaproteobacteria</taxon>
        <taxon>Aeromonadales</taxon>
        <taxon>Succinivibrionaceae</taxon>
        <taxon>Succinatimonas</taxon>
    </lineage>
</organism>
<feature type="binding site" evidence="11">
    <location>
        <position position="165"/>
    </location>
    <ligand>
        <name>ATP</name>
        <dbReference type="ChEBI" id="CHEBI:30616"/>
    </ligand>
</feature>
<dbReference type="HAMAP" id="MF_01220_B">
    <property type="entry name" value="PyrH_B"/>
    <property type="match status" value="1"/>
</dbReference>
<proteinExistence type="inferred from homology"/>
<keyword evidence="4 11" id="KW-0963">Cytoplasm</keyword>
<dbReference type="STRING" id="762983.HMPREF9444_00863"/>
<reference evidence="13 14" key="1">
    <citation type="submission" date="2011-01" db="EMBL/GenBank/DDBJ databases">
        <authorList>
            <person name="Weinstock G."/>
            <person name="Sodergren E."/>
            <person name="Clifton S."/>
            <person name="Fulton L."/>
            <person name="Fulton B."/>
            <person name="Courtney L."/>
            <person name="Fronick C."/>
            <person name="Harrison M."/>
            <person name="Strong C."/>
            <person name="Farmer C."/>
            <person name="Delahaunty K."/>
            <person name="Markovic C."/>
            <person name="Hall O."/>
            <person name="Minx P."/>
            <person name="Tomlinson C."/>
            <person name="Mitreva M."/>
            <person name="Hou S."/>
            <person name="Chen J."/>
            <person name="Wollam A."/>
            <person name="Pepin K.H."/>
            <person name="Johnson M."/>
            <person name="Bhonagiri V."/>
            <person name="Zhang X."/>
            <person name="Suruliraj S."/>
            <person name="Warren W."/>
            <person name="Chinwalla A."/>
            <person name="Mardis E.R."/>
            <person name="Wilson R.K."/>
        </authorList>
    </citation>
    <scope>NUCLEOTIDE SEQUENCE [LARGE SCALE GENOMIC DNA]</scope>
    <source>
        <strain evidence="14">DSM 22608 / JCM 16073 / KCTC 15190 / YIT 12066</strain>
    </source>
</reference>
<dbReference type="SUPFAM" id="SSF53633">
    <property type="entry name" value="Carbamate kinase-like"/>
    <property type="match status" value="1"/>
</dbReference>
<dbReference type="GO" id="GO:0006225">
    <property type="term" value="P:UDP biosynthetic process"/>
    <property type="evidence" value="ECO:0007669"/>
    <property type="project" value="TreeGrafter"/>
</dbReference>
<keyword evidence="5 11" id="KW-0808">Transferase</keyword>
<feature type="binding site" evidence="11">
    <location>
        <position position="171"/>
    </location>
    <ligand>
        <name>ATP</name>
        <dbReference type="ChEBI" id="CHEBI:30616"/>
    </ligand>
</feature>
<dbReference type="AlphaFoldDB" id="E8LJI4"/>
<keyword evidence="7 11" id="KW-0418">Kinase</keyword>
<feature type="binding site" evidence="11">
    <location>
        <position position="57"/>
    </location>
    <ligand>
        <name>UMP</name>
        <dbReference type="ChEBI" id="CHEBI:57865"/>
    </ligand>
</feature>
<dbReference type="Proteomes" id="UP000018458">
    <property type="component" value="Unassembled WGS sequence"/>
</dbReference>
<comment type="activity regulation">
    <text evidence="11">Allosterically activated by GTP. Inhibited by UTP.</text>
</comment>
<evidence type="ECO:0000256" key="7">
    <source>
        <dbReference type="ARBA" id="ARBA00022777"/>
    </source>
</evidence>
<dbReference type="RefSeq" id="WP_009143072.1">
    <property type="nucleotide sequence ID" value="NZ_GL830979.1"/>
</dbReference>
<feature type="binding site" evidence="11">
    <location>
        <begin position="138"/>
        <end position="145"/>
    </location>
    <ligand>
        <name>UMP</name>
        <dbReference type="ChEBI" id="CHEBI:57865"/>
    </ligand>
</feature>
<feature type="region of interest" description="Involved in allosteric activation by GTP" evidence="11">
    <location>
        <begin position="23"/>
        <end position="28"/>
    </location>
</feature>
<protein>
    <recommendedName>
        <fullName evidence="11">Uridylate kinase</fullName>
        <shortName evidence="11">UK</shortName>
        <ecNumber evidence="11">2.7.4.22</ecNumber>
    </recommendedName>
    <alternativeName>
        <fullName evidence="11">Uridine monophosphate kinase</fullName>
        <shortName evidence="11">UMP kinase</shortName>
        <shortName evidence="11">UMPK</shortName>
    </alternativeName>
</protein>
<dbReference type="OrthoDB" id="9807458at2"/>
<gene>
    <name evidence="11 13" type="primary">pyrH</name>
    <name evidence="13" type="ORF">HMPREF9444_00863</name>
</gene>
<dbReference type="InterPro" id="IPR015963">
    <property type="entry name" value="Uridylate_kinase_bac"/>
</dbReference>
<evidence type="ECO:0000313" key="13">
    <source>
        <dbReference type="EMBL" id="EFY07282.1"/>
    </source>
</evidence>
<feature type="domain" description="Aspartate/glutamate/uridylate kinase" evidence="12">
    <location>
        <begin position="11"/>
        <end position="219"/>
    </location>
</feature>
<keyword evidence="11" id="KW-0021">Allosteric enzyme</keyword>
<comment type="similarity">
    <text evidence="3 11">Belongs to the UMP kinase family.</text>
</comment>
<dbReference type="Pfam" id="PF00696">
    <property type="entry name" value="AA_kinase"/>
    <property type="match status" value="1"/>
</dbReference>
<keyword evidence="6 11" id="KW-0547">Nucleotide-binding</keyword>
<dbReference type="UniPathway" id="UPA00159">
    <property type="reaction ID" value="UER00275"/>
</dbReference>
<dbReference type="GO" id="GO:0044210">
    <property type="term" value="P:'de novo' CTP biosynthetic process"/>
    <property type="evidence" value="ECO:0007669"/>
    <property type="project" value="UniProtKB-UniRule"/>
</dbReference>
<dbReference type="GO" id="GO:0005829">
    <property type="term" value="C:cytosol"/>
    <property type="evidence" value="ECO:0007669"/>
    <property type="project" value="TreeGrafter"/>
</dbReference>
<comment type="catalytic activity">
    <reaction evidence="10 11">
        <text>UMP + ATP = UDP + ADP</text>
        <dbReference type="Rhea" id="RHEA:24400"/>
        <dbReference type="ChEBI" id="CHEBI:30616"/>
        <dbReference type="ChEBI" id="CHEBI:57865"/>
        <dbReference type="ChEBI" id="CHEBI:58223"/>
        <dbReference type="ChEBI" id="CHEBI:456216"/>
        <dbReference type="EC" id="2.7.4.22"/>
    </reaction>
</comment>
<evidence type="ECO:0000256" key="9">
    <source>
        <dbReference type="ARBA" id="ARBA00022975"/>
    </source>
</evidence>
<feature type="binding site" evidence="11">
    <location>
        <position position="77"/>
    </location>
    <ligand>
        <name>UMP</name>
        <dbReference type="ChEBI" id="CHEBI:57865"/>
    </ligand>
</feature>
<dbReference type="Gene3D" id="3.40.1160.10">
    <property type="entry name" value="Acetylglutamate kinase-like"/>
    <property type="match status" value="1"/>
</dbReference>
<keyword evidence="8 11" id="KW-0067">ATP-binding</keyword>
<dbReference type="PANTHER" id="PTHR42833:SF4">
    <property type="entry name" value="URIDYLATE KINASE PUMPKIN, CHLOROPLASTIC"/>
    <property type="match status" value="1"/>
</dbReference>
<dbReference type="PANTHER" id="PTHR42833">
    <property type="entry name" value="URIDYLATE KINASE"/>
    <property type="match status" value="1"/>
</dbReference>
<evidence type="ECO:0000256" key="2">
    <source>
        <dbReference type="ARBA" id="ARBA00004791"/>
    </source>
</evidence>
<feature type="binding site" evidence="11">
    <location>
        <position position="58"/>
    </location>
    <ligand>
        <name>ATP</name>
        <dbReference type="ChEBI" id="CHEBI:30616"/>
    </ligand>
</feature>
<comment type="subunit">
    <text evidence="11">Homohexamer.</text>
</comment>
<dbReference type="NCBIfam" id="TIGR02075">
    <property type="entry name" value="pyrH_bact"/>
    <property type="match status" value="1"/>
</dbReference>
<dbReference type="EC" id="2.7.4.22" evidence="11"/>
<keyword evidence="9 11" id="KW-0665">Pyrimidine biosynthesis</keyword>
<evidence type="ECO:0000256" key="4">
    <source>
        <dbReference type="ARBA" id="ARBA00022490"/>
    </source>
</evidence>
<evidence type="ECO:0000259" key="12">
    <source>
        <dbReference type="Pfam" id="PF00696"/>
    </source>
</evidence>
<evidence type="ECO:0000256" key="6">
    <source>
        <dbReference type="ARBA" id="ARBA00022741"/>
    </source>
</evidence>
<comment type="caution">
    <text evidence="13">The sequence shown here is derived from an EMBL/GenBank/DDBJ whole genome shotgun (WGS) entry which is preliminary data.</text>
</comment>
<evidence type="ECO:0000256" key="1">
    <source>
        <dbReference type="ARBA" id="ARBA00004496"/>
    </source>
</evidence>
<feature type="binding site" evidence="11">
    <location>
        <begin position="15"/>
        <end position="18"/>
    </location>
    <ligand>
        <name>ATP</name>
        <dbReference type="ChEBI" id="CHEBI:30616"/>
    </ligand>
</feature>
<comment type="function">
    <text evidence="11">Catalyzes the reversible phosphorylation of UMP to UDP.</text>
</comment>
<dbReference type="CDD" id="cd04254">
    <property type="entry name" value="AAK_UMPK-PyrH-Ec"/>
    <property type="match status" value="1"/>
</dbReference>
<keyword evidence="14" id="KW-1185">Reference proteome</keyword>
<name>E8LJI4_SUCHY</name>
<dbReference type="EMBL" id="AEVO01000042">
    <property type="protein sequence ID" value="EFY07282.1"/>
    <property type="molecule type" value="Genomic_DNA"/>
</dbReference>
<evidence type="ECO:0000256" key="5">
    <source>
        <dbReference type="ARBA" id="ARBA00022679"/>
    </source>
</evidence>
<dbReference type="PIRSF" id="PIRSF005650">
    <property type="entry name" value="Uridylate_kin"/>
    <property type="match status" value="1"/>
</dbReference>
<feature type="binding site" evidence="11">
    <location>
        <position position="174"/>
    </location>
    <ligand>
        <name>ATP</name>
        <dbReference type="ChEBI" id="CHEBI:30616"/>
    </ligand>
</feature>
<evidence type="ECO:0000256" key="3">
    <source>
        <dbReference type="ARBA" id="ARBA00007614"/>
    </source>
</evidence>
<sequence>MTSGQADNMRRILLKISGEALGGSAGFGIEPQILAHAASEIRKVQDDGVQVALVIGGGNIFRGAALQKAGLDRVAGDQMGMLATVMNGLAMRDELIRQGGKCVLMSAYGIPSISAQYSAVAGRKALEDGNVVIVAGGTGSPFFTTDTTAVLRAIELKCDEVMKGTKVDGVYTADPVKDPSAVRYTSLSFNEVLAKELQVMDLTAFVLARDHHMPIRVFSMNNEGALLRAATGKDEGTLVSD</sequence>
<accession>E8LJI4</accession>
<evidence type="ECO:0000256" key="8">
    <source>
        <dbReference type="ARBA" id="ARBA00022840"/>
    </source>
</evidence>
<feature type="binding site" evidence="11">
    <location>
        <position position="62"/>
    </location>
    <ligand>
        <name>ATP</name>
        <dbReference type="ChEBI" id="CHEBI:30616"/>
    </ligand>
</feature>
<dbReference type="GO" id="GO:0033862">
    <property type="term" value="F:UMP kinase activity"/>
    <property type="evidence" value="ECO:0007669"/>
    <property type="project" value="UniProtKB-EC"/>
</dbReference>